<keyword evidence="2" id="KW-1185">Reference proteome</keyword>
<dbReference type="RefSeq" id="WP_189335849.1">
    <property type="nucleotide sequence ID" value="NZ_AP023356.1"/>
</dbReference>
<proteinExistence type="predicted"/>
<dbReference type="Proteomes" id="UP000676967">
    <property type="component" value="Chromosome"/>
</dbReference>
<dbReference type="Pfam" id="PF13350">
    <property type="entry name" value="Y_phosphatase3"/>
    <property type="match status" value="1"/>
</dbReference>
<organism evidence="1 2">
    <name type="scientific">Actinoplanes ianthinogenes</name>
    <dbReference type="NCBI Taxonomy" id="122358"/>
    <lineage>
        <taxon>Bacteria</taxon>
        <taxon>Bacillati</taxon>
        <taxon>Actinomycetota</taxon>
        <taxon>Actinomycetes</taxon>
        <taxon>Micromonosporales</taxon>
        <taxon>Micromonosporaceae</taxon>
        <taxon>Actinoplanes</taxon>
    </lineage>
</organism>
<reference evidence="1 2" key="1">
    <citation type="submission" date="2020-08" db="EMBL/GenBank/DDBJ databases">
        <title>Whole genome shotgun sequence of Actinoplanes ianthinogenes NBRC 13996.</title>
        <authorList>
            <person name="Komaki H."/>
            <person name="Tamura T."/>
        </authorList>
    </citation>
    <scope>NUCLEOTIDE SEQUENCE [LARGE SCALE GENOMIC DNA]</scope>
    <source>
        <strain evidence="1 2">NBRC 13996</strain>
    </source>
</reference>
<dbReference type="Gene3D" id="3.90.190.10">
    <property type="entry name" value="Protein tyrosine phosphatase superfamily"/>
    <property type="match status" value="1"/>
</dbReference>
<evidence type="ECO:0000313" key="2">
    <source>
        <dbReference type="Proteomes" id="UP000676967"/>
    </source>
</evidence>
<dbReference type="EMBL" id="AP023356">
    <property type="protein sequence ID" value="BCJ40573.1"/>
    <property type="molecule type" value="Genomic_DNA"/>
</dbReference>
<dbReference type="InterPro" id="IPR029021">
    <property type="entry name" value="Prot-tyrosine_phosphatase-like"/>
</dbReference>
<evidence type="ECO:0000313" key="1">
    <source>
        <dbReference type="EMBL" id="BCJ40573.1"/>
    </source>
</evidence>
<evidence type="ECO:0008006" key="3">
    <source>
        <dbReference type="Google" id="ProtNLM"/>
    </source>
</evidence>
<gene>
    <name evidence="1" type="ORF">Aiant_12300</name>
</gene>
<dbReference type="InterPro" id="IPR026893">
    <property type="entry name" value="Tyr/Ser_Pase_IphP-type"/>
</dbReference>
<accession>A0ABN6C681</accession>
<dbReference type="SUPFAM" id="SSF52799">
    <property type="entry name" value="(Phosphotyrosine protein) phosphatases II"/>
    <property type="match status" value="1"/>
</dbReference>
<sequence>MTEPSPSVPLRGVHGTVTLTWAATGARHVTVYAGWASAAILTALGVPRATVLQDYLLSNVYNAATLARVPAAIRPGYQAVLDVRAEYLQSGYDEIAARYSTFDKYLTEGLGLRAEDLRALRAQLLIG</sequence>
<protein>
    <recommendedName>
        <fullName evidence="3">Protein tyrosine phosphatase</fullName>
    </recommendedName>
</protein>
<name>A0ABN6C681_9ACTN</name>